<feature type="transmembrane region" description="Helical" evidence="1">
    <location>
        <begin position="72"/>
        <end position="103"/>
    </location>
</feature>
<protein>
    <submittedName>
        <fullName evidence="2">EpsG family protein</fullName>
    </submittedName>
</protein>
<evidence type="ECO:0000313" key="2">
    <source>
        <dbReference type="EMBL" id="AZK44331.1"/>
    </source>
</evidence>
<dbReference type="KEGG" id="eri:EEI45_05855"/>
<feature type="transmembrane region" description="Helical" evidence="1">
    <location>
        <begin position="160"/>
        <end position="181"/>
    </location>
</feature>
<keyword evidence="1" id="KW-0472">Membrane</keyword>
<evidence type="ECO:0000313" key="3">
    <source>
        <dbReference type="Proteomes" id="UP000278804"/>
    </source>
</evidence>
<feature type="transmembrane region" description="Helical" evidence="1">
    <location>
        <begin position="193"/>
        <end position="213"/>
    </location>
</feature>
<dbReference type="RefSeq" id="WP_125164505.1">
    <property type="nucleotide sequence ID" value="NZ_CP034234.1"/>
</dbReference>
<proteinExistence type="predicted"/>
<feature type="transmembrane region" description="Helical" evidence="1">
    <location>
        <begin position="259"/>
        <end position="279"/>
    </location>
</feature>
<dbReference type="Proteomes" id="UP000278804">
    <property type="component" value="Chromosome"/>
</dbReference>
<feature type="transmembrane region" description="Helical" evidence="1">
    <location>
        <begin position="31"/>
        <end position="51"/>
    </location>
</feature>
<keyword evidence="1" id="KW-0812">Transmembrane</keyword>
<evidence type="ECO:0000256" key="1">
    <source>
        <dbReference type="SAM" id="Phobius"/>
    </source>
</evidence>
<keyword evidence="3" id="KW-1185">Reference proteome</keyword>
<organism evidence="2 3">
    <name type="scientific">Erysipelothrix piscisicarius</name>
    <dbReference type="NCBI Taxonomy" id="2485784"/>
    <lineage>
        <taxon>Bacteria</taxon>
        <taxon>Bacillati</taxon>
        <taxon>Bacillota</taxon>
        <taxon>Erysipelotrichia</taxon>
        <taxon>Erysipelotrichales</taxon>
        <taxon>Erysipelotrichaceae</taxon>
        <taxon>Erysipelothrix</taxon>
    </lineage>
</organism>
<name>A0A3S8RN28_9FIRM</name>
<feature type="transmembrane region" description="Helical" evidence="1">
    <location>
        <begin position="115"/>
        <end position="148"/>
    </location>
</feature>
<dbReference type="AlphaFoldDB" id="A0A3S8RN28"/>
<reference evidence="2 3" key="1">
    <citation type="journal article" date="2020" name="Int. J. Syst. Evol. Microbiol.">
        <title>Description of Erysipelothrix piscisicarius sp. nov., an emergent fish pathogen, and assessment of virulence using a tiger barb (Puntigrus tetrazona) infection model.</title>
        <authorList>
            <person name="Pomaranski E.K."/>
            <person name="Griffin M.J."/>
            <person name="Camus A.C."/>
            <person name="Armwood A.R."/>
            <person name="Shelley J."/>
            <person name="Waldbieser G.C."/>
            <person name="LaFrentz B.R."/>
            <person name="Garcia J.C."/>
            <person name="Yanong R."/>
            <person name="Soto E."/>
        </authorList>
    </citation>
    <scope>NUCLEOTIDE SEQUENCE [LARGE SCALE GENOMIC DNA]</scope>
    <source>
        <strain evidence="2 3">15TAL0474</strain>
    </source>
</reference>
<dbReference type="Pfam" id="PF14897">
    <property type="entry name" value="EpsG"/>
    <property type="match status" value="1"/>
</dbReference>
<feature type="transmembrane region" description="Helical" evidence="1">
    <location>
        <begin position="291"/>
        <end position="309"/>
    </location>
</feature>
<sequence length="590" mass="69072">MYYFALIFPFIVSFLPRLTNKQKFYLATVPLFIIVIFRVGVGTDYFSYEYLYNLQNVSTFGKMLDHQSNIELGFRIFIFIFKSIGLPFQFFIGFFGAVTLGFFVKWIDDTTNASLVSLILFIGMFFFVWNLSAIRQGLVMAVASYYFFNPQKHLSKKQSLLLIAVLALFHISVLFYIPVIYLARNVQWNKKNLLILLGVSFLFAFIPWQRVLAHLPFIPGSKKIMGYIDAKTQVLNFAGIVRIGFSAIILYHYDKITDTVFKKYLVDATLLGFGVYFCLKFSELIAGRTTIYTFILCIVVFKYILDYYFLKDSRILNGFIYTGLACFTGLFLYKDINAYMHQSNYRGTNKLLRFNTIFNRPNYDDYDNRFAYLTIRRDCNDERDELLDAQASLPISSNYREDLSYYAMWDHESELYGILGTDRTWIVEPSFKRKPTVYGSLVAYTPNDDLKQAFKSTEYLDLTGAEVTEERIQSALTNDASERQEITTQPLEVKSYDVENLPESILNMFPYRDEIISVKYVEFDKPYTYKILDLEYIDYHFFLYVNESFEPIVPVLSNDFYRIAPDGVITVDTYCRQRLYNKDGSLLWQY</sequence>
<feature type="transmembrane region" description="Helical" evidence="1">
    <location>
        <begin position="315"/>
        <end position="333"/>
    </location>
</feature>
<accession>A0A3S8RN28</accession>
<keyword evidence="1" id="KW-1133">Transmembrane helix</keyword>
<feature type="transmembrane region" description="Helical" evidence="1">
    <location>
        <begin position="234"/>
        <end position="253"/>
    </location>
</feature>
<dbReference type="EMBL" id="CP034234">
    <property type="protein sequence ID" value="AZK44331.1"/>
    <property type="molecule type" value="Genomic_DNA"/>
</dbReference>
<dbReference type="InterPro" id="IPR049458">
    <property type="entry name" value="EpsG-like"/>
</dbReference>
<gene>
    <name evidence="2" type="ORF">EEI45_05855</name>
</gene>